<dbReference type="Gene3D" id="1.25.40.850">
    <property type="match status" value="1"/>
</dbReference>
<dbReference type="InParanoid" id="D3BV18"/>
<dbReference type="InterPro" id="IPR027482">
    <property type="entry name" value="Sec1-like_dom2"/>
</dbReference>
<protein>
    <submittedName>
        <fullName evidence="3">Sec1-like family protein</fullName>
    </submittedName>
</protein>
<dbReference type="PANTHER" id="PTHR11679">
    <property type="entry name" value="VESICLE PROTEIN SORTING-ASSOCIATED"/>
    <property type="match status" value="1"/>
</dbReference>
<evidence type="ECO:0000256" key="1">
    <source>
        <dbReference type="ARBA" id="ARBA00009884"/>
    </source>
</evidence>
<sequence>MLHRTTKSLFIIDSNPIKKKHFNVPISPIKIKIAKKINTSVVQNNDDESNNNDSNLVNGTQFNFNVNIEDLLYKYSKKLSSPCDEVISSIVNLKKIRNMNEELLDTLFSHITQPQQLQPYNVHKTKSVLYIDPTLAPIMDLMIDSHSFLQKRKGITSIHSIQSDVVEMIPDGYNLDTIFIINDCIENINRVINCIEQQIKYNSSNSNDCDDSCRYTIVYFKRINPVSIELMERHGIQANHIEFPIDLIPLDSDLLSLQIPTESTISLLLNYSRSLLALTLKSIQNQLFTNFGSVPIIRGKGKYSKMIFNQLIKTIQNNGNGENLENDLESYFESLVLIDRHVDLITPLLIPTSYEALIDELFQIDSNMIVNKLENNSSSVDIDFDLPLSSNDRIFNTIRSLEFNQLVEEFDSIINSIVVVDSDGDKVPVDEINRHRALLNEMKRIMDTPEYLERLTMQDNLLNNRNIQSVEQYIFQQIESKSNYSYIMRFISLYSQLLGGISLELYSEWKYQIVQHYGLQSISHFNNLELAGLIKSVGDAGMELEEMDGDEVEVNTFRKIKENLKLYKSSRNDNNVSISVKIVERLINEWNTQETNSLAQLIPVPQFEFDNRIPTSPRFKSTIKTDNNNNNSSSNNSNISNSDKSNTSMTSDESEGQSDNEIEDLDEVDAQLLNIQTTTTADQKKTIIYFIGGVTYSEINSIRNLSKKLNRDFIICTTSIINTNKWINYFK</sequence>
<dbReference type="InterPro" id="IPR043154">
    <property type="entry name" value="Sec-1-like_dom1"/>
</dbReference>
<name>D3BV18_HETP5</name>
<dbReference type="InterPro" id="IPR043155">
    <property type="entry name" value="VPS33_dom3b"/>
</dbReference>
<dbReference type="InterPro" id="IPR001619">
    <property type="entry name" value="Sec1-like"/>
</dbReference>
<evidence type="ECO:0000256" key="2">
    <source>
        <dbReference type="SAM" id="MobiDB-lite"/>
    </source>
</evidence>
<dbReference type="SUPFAM" id="SSF56815">
    <property type="entry name" value="Sec1/munc18-like (SM) proteins"/>
    <property type="match status" value="1"/>
</dbReference>
<dbReference type="InterPro" id="IPR036045">
    <property type="entry name" value="Sec1-like_sf"/>
</dbReference>
<dbReference type="Pfam" id="PF00995">
    <property type="entry name" value="Sec1"/>
    <property type="match status" value="2"/>
</dbReference>
<dbReference type="AlphaFoldDB" id="D3BV18"/>
<dbReference type="EMBL" id="ADBJ01000060">
    <property type="protein sequence ID" value="EFA74956.1"/>
    <property type="molecule type" value="Genomic_DNA"/>
</dbReference>
<reference evidence="3 4" key="1">
    <citation type="journal article" date="2011" name="Genome Res.">
        <title>Phylogeny-wide analysis of social amoeba genomes highlights ancient origins for complex intercellular communication.</title>
        <authorList>
            <person name="Heidel A.J."/>
            <person name="Lawal H.M."/>
            <person name="Felder M."/>
            <person name="Schilde C."/>
            <person name="Helps N.R."/>
            <person name="Tunggal B."/>
            <person name="Rivero F."/>
            <person name="John U."/>
            <person name="Schleicher M."/>
            <person name="Eichinger L."/>
            <person name="Platzer M."/>
            <person name="Noegel A.A."/>
            <person name="Schaap P."/>
            <person name="Gloeckner G."/>
        </authorList>
    </citation>
    <scope>NUCLEOTIDE SEQUENCE [LARGE SCALE GENOMIC DNA]</scope>
    <source>
        <strain evidence="4">ATCC 26659 / Pp 5 / PN500</strain>
    </source>
</reference>
<comment type="similarity">
    <text evidence="1">Belongs to the STXBP/unc-18/SEC1 family.</text>
</comment>
<dbReference type="Gene3D" id="3.40.50.1910">
    <property type="match status" value="2"/>
</dbReference>
<feature type="compositionally biased region" description="Low complexity" evidence="2">
    <location>
        <begin position="620"/>
        <end position="648"/>
    </location>
</feature>
<evidence type="ECO:0000313" key="4">
    <source>
        <dbReference type="Proteomes" id="UP000001396"/>
    </source>
</evidence>
<dbReference type="STRING" id="670386.D3BV18"/>
<dbReference type="Proteomes" id="UP000001396">
    <property type="component" value="Unassembled WGS sequence"/>
</dbReference>
<dbReference type="Gene3D" id="3.40.50.2060">
    <property type="match status" value="1"/>
</dbReference>
<dbReference type="GO" id="GO:0016192">
    <property type="term" value="P:vesicle-mediated transport"/>
    <property type="evidence" value="ECO:0007669"/>
    <property type="project" value="InterPro"/>
</dbReference>
<dbReference type="GeneID" id="31367458"/>
<dbReference type="RefSeq" id="XP_020427090.1">
    <property type="nucleotide sequence ID" value="XM_020582736.1"/>
</dbReference>
<accession>D3BV18</accession>
<feature type="region of interest" description="Disordered" evidence="2">
    <location>
        <begin position="615"/>
        <end position="660"/>
    </location>
</feature>
<evidence type="ECO:0000313" key="3">
    <source>
        <dbReference type="EMBL" id="EFA74956.1"/>
    </source>
</evidence>
<proteinExistence type="inferred from homology"/>
<organism evidence="3 4">
    <name type="scientific">Heterostelium pallidum (strain ATCC 26659 / Pp 5 / PN500)</name>
    <name type="common">Cellular slime mold</name>
    <name type="synonym">Polysphondylium pallidum</name>
    <dbReference type="NCBI Taxonomy" id="670386"/>
    <lineage>
        <taxon>Eukaryota</taxon>
        <taxon>Amoebozoa</taxon>
        <taxon>Evosea</taxon>
        <taxon>Eumycetozoa</taxon>
        <taxon>Dictyostelia</taxon>
        <taxon>Acytosteliales</taxon>
        <taxon>Acytosteliaceae</taxon>
        <taxon>Heterostelium</taxon>
    </lineage>
</organism>
<comment type="caution">
    <text evidence="3">The sequence shown here is derived from an EMBL/GenBank/DDBJ whole genome shotgun (WGS) entry which is preliminary data.</text>
</comment>
<keyword evidence="4" id="KW-1185">Reference proteome</keyword>
<gene>
    <name evidence="3" type="primary">vps33</name>
    <name evidence="3" type="ORF">PPL_11990</name>
</gene>